<reference evidence="2 3" key="1">
    <citation type="submission" date="2023-02" db="EMBL/GenBank/DDBJ databases">
        <title>Comparative genome analysis of Eubacterium limosum species.</title>
        <authorList>
            <person name="Bak J.E."/>
        </authorList>
    </citation>
    <scope>NUCLEOTIDE SEQUENCE [LARGE SCALE GENOMIC DNA]</scope>
    <source>
        <strain evidence="2 3">KGMB01548</strain>
    </source>
</reference>
<organism evidence="2 3">
    <name type="scientific">Eubacterium limosum</name>
    <dbReference type="NCBI Taxonomy" id="1736"/>
    <lineage>
        <taxon>Bacteria</taxon>
        <taxon>Bacillati</taxon>
        <taxon>Bacillota</taxon>
        <taxon>Clostridia</taxon>
        <taxon>Eubacteriales</taxon>
        <taxon>Eubacteriaceae</taxon>
        <taxon>Eubacterium</taxon>
    </lineage>
</organism>
<sequence>MNDGKDFFRMLLSFGLVFVLLGLQLVLFTDKVIFNPRTYEPYYTREDYFGRMAAESDNKLEIIARYNNVPQEILQAPVDEAFLKSYARQCTEHLIAYLRGESREYKPSFDRTALQSSVEHYVAQHLAESGLSYDENAAAQVTSIVDASVDALNNTVMILNPDLLTQFGVAGMIRRGFGLAGSLELGLALAALVLTALLALLNWKHFMRTLWWAGSSLAISSGVLMIVGIFLTAINLPGRLGAADSYIRFLAETGIAGILRSFCLWQLGAILLAGAMMEAYAFHRQRKFMLARAGRLRHQLAREDPTTGKIGPVSLMEIDEAEVLTPEDIEALVRQETGSENSPARQSQRDRSFYAVDIRRKWIFTPAEIRPLIARNRRKDLVFTAEAYTITYPRGTLSLPRDCPEVSLALDWELQARSRADTRGFGDSGSAAVLRISGAERLPGAGIIRLRLDGAPVSRVP</sequence>
<accession>A0ABT5ULV6</accession>
<evidence type="ECO:0000256" key="1">
    <source>
        <dbReference type="SAM" id="Phobius"/>
    </source>
</evidence>
<evidence type="ECO:0000313" key="2">
    <source>
        <dbReference type="EMBL" id="MDE1468995.1"/>
    </source>
</evidence>
<proteinExistence type="predicted"/>
<feature type="transmembrane region" description="Helical" evidence="1">
    <location>
        <begin position="210"/>
        <end position="234"/>
    </location>
</feature>
<protein>
    <submittedName>
        <fullName evidence="2">Uncharacterized protein</fullName>
    </submittedName>
</protein>
<name>A0ABT5ULV6_EUBLI</name>
<dbReference type="Proteomes" id="UP001215087">
    <property type="component" value="Unassembled WGS sequence"/>
</dbReference>
<feature type="transmembrane region" description="Helical" evidence="1">
    <location>
        <begin position="185"/>
        <end position="203"/>
    </location>
</feature>
<keyword evidence="1" id="KW-1133">Transmembrane helix</keyword>
<evidence type="ECO:0000313" key="3">
    <source>
        <dbReference type="Proteomes" id="UP001215087"/>
    </source>
</evidence>
<keyword evidence="1" id="KW-0812">Transmembrane</keyword>
<dbReference type="RefSeq" id="WP_227205892.1">
    <property type="nucleotide sequence ID" value="NZ_JAJCLO010000002.1"/>
</dbReference>
<comment type="caution">
    <text evidence="2">The sequence shown here is derived from an EMBL/GenBank/DDBJ whole genome shotgun (WGS) entry which is preliminary data.</text>
</comment>
<keyword evidence="3" id="KW-1185">Reference proteome</keyword>
<keyword evidence="1" id="KW-0472">Membrane</keyword>
<gene>
    <name evidence="2" type="ORF">PTZ04_01870</name>
</gene>
<feature type="transmembrane region" description="Helical" evidence="1">
    <location>
        <begin position="254"/>
        <end position="282"/>
    </location>
</feature>
<dbReference type="EMBL" id="JAQSVD010000001">
    <property type="protein sequence ID" value="MDE1468995.1"/>
    <property type="molecule type" value="Genomic_DNA"/>
</dbReference>